<keyword evidence="1" id="KW-0614">Plasmid</keyword>
<sequence>MPTISKRSATPAMSSRLLLLVAIGPLPLALFPQMYALRLCHSRPSATPFAAESRVLG</sequence>
<dbReference type="EMBL" id="CP000874">
    <property type="protein sequence ID" value="ACP22215.1"/>
    <property type="molecule type" value="Genomic_DNA"/>
</dbReference>
<accession>C3KQ57</accession>
<dbReference type="KEGG" id="rhi:NGR_b07570"/>
<organism evidence="1 2">
    <name type="scientific">Sinorhizobium fredii (strain NBRC 101917 / NGR234)</name>
    <dbReference type="NCBI Taxonomy" id="394"/>
    <lineage>
        <taxon>Bacteria</taxon>
        <taxon>Pseudomonadati</taxon>
        <taxon>Pseudomonadota</taxon>
        <taxon>Alphaproteobacteria</taxon>
        <taxon>Hyphomicrobiales</taxon>
        <taxon>Rhizobiaceae</taxon>
        <taxon>Sinorhizobium/Ensifer group</taxon>
        <taxon>Sinorhizobium</taxon>
    </lineage>
</organism>
<dbReference type="AlphaFoldDB" id="C3KQ57"/>
<gene>
    <name evidence="1" type="ordered locus">NGR_b07570</name>
</gene>
<reference evidence="2" key="1">
    <citation type="journal article" date="2004" name="J. Bacteriol.">
        <title>An evolutionary hot spot: the pNGR234b replicon of Rhizobium sp. strain NGR234.</title>
        <authorList>
            <person name="Streit W.R."/>
            <person name="Schmitz R.A."/>
            <person name="Perret X."/>
            <person name="Staehelin C."/>
            <person name="Deakin W.J."/>
            <person name="Raasch C."/>
            <person name="Liesegang H."/>
            <person name="Broughton W.J."/>
        </authorList>
    </citation>
    <scope>NUCLEOTIDE SEQUENCE [LARGE SCALE GENOMIC DNA]</scope>
    <source>
        <strain evidence="2">NBRC 101917 / NGR234</strain>
    </source>
</reference>
<evidence type="ECO:0000313" key="2">
    <source>
        <dbReference type="Proteomes" id="UP000001054"/>
    </source>
</evidence>
<reference evidence="1 2" key="2">
    <citation type="journal article" date="2009" name="Appl. Environ. Microbiol.">
        <title>Rhizobium sp. strain NGR234 possesses a remarkable number of secretion systems.</title>
        <authorList>
            <person name="Schmeisser C."/>
            <person name="Liesegang H."/>
            <person name="Krysciak D."/>
            <person name="Bakkou N."/>
            <person name="Le Quere A."/>
            <person name="Wollherr A."/>
            <person name="Heinemeyer I."/>
            <person name="Morgenstern B."/>
            <person name="Pommerening-Roeser A."/>
            <person name="Flores M."/>
            <person name="Palacios R."/>
            <person name="Brenner S."/>
            <person name="Gottschalk G."/>
            <person name="Schmitz R.A."/>
            <person name="Broughton W.J."/>
            <person name="Perret X."/>
            <person name="Strittmatter A.W."/>
            <person name="Streit W.R."/>
        </authorList>
    </citation>
    <scope>NUCLEOTIDE SEQUENCE [LARGE SCALE GENOMIC DNA]</scope>
    <source>
        <strain evidence="2">NBRC 101917 / NGR234</strain>
    </source>
</reference>
<name>C3KQ57_SINFN</name>
<geneLocation type="plasmid" evidence="2">
    <name>sym pNGR234b</name>
</geneLocation>
<proteinExistence type="predicted"/>
<protein>
    <submittedName>
        <fullName evidence="1">Uncharacterized protein</fullName>
    </submittedName>
</protein>
<evidence type="ECO:0000313" key="1">
    <source>
        <dbReference type="EMBL" id="ACP22215.1"/>
    </source>
</evidence>
<dbReference type="HOGENOM" id="CLU_2993632_0_0_5"/>
<dbReference type="Proteomes" id="UP000001054">
    <property type="component" value="Plasmid pNGR234b"/>
</dbReference>
<keyword evidence="2" id="KW-1185">Reference proteome</keyword>